<dbReference type="EMBL" id="BAABXL010000001">
    <property type="protein sequence ID" value="GAA6269702.1"/>
    <property type="molecule type" value="Genomic_DNA"/>
</dbReference>
<protein>
    <submittedName>
        <fullName evidence="3">Transcription repressor NadR</fullName>
    </submittedName>
</protein>
<evidence type="ECO:0000313" key="3">
    <source>
        <dbReference type="EMBL" id="GAA6269702.1"/>
    </source>
</evidence>
<dbReference type="InterPro" id="IPR035922">
    <property type="entry name" value="3H_dom_sf"/>
</dbReference>
<dbReference type="PIRSF" id="PIRSF037847">
    <property type="entry name" value="NiaR"/>
    <property type="match status" value="1"/>
</dbReference>
<dbReference type="InterPro" id="IPR013196">
    <property type="entry name" value="HTH_11"/>
</dbReference>
<dbReference type="Pfam" id="PF02829">
    <property type="entry name" value="3H"/>
    <property type="match status" value="1"/>
</dbReference>
<comment type="caution">
    <text evidence="3">The sequence shown here is derived from an EMBL/GenBank/DDBJ whole genome shotgun (WGS) entry which is preliminary data.</text>
</comment>
<dbReference type="PANTHER" id="PTHR40068">
    <property type="entry name" value="TRANSCRIPTION REPRESSOR NIAR-RELATED"/>
    <property type="match status" value="1"/>
</dbReference>
<dbReference type="Gene3D" id="1.10.10.10">
    <property type="entry name" value="Winged helix-like DNA-binding domain superfamily/Winged helix DNA-binding domain"/>
    <property type="match status" value="1"/>
</dbReference>
<evidence type="ECO:0000313" key="4">
    <source>
        <dbReference type="Proteomes" id="UP001600894"/>
    </source>
</evidence>
<sequence>MTEGEKRREGIIKRLSTADAPVSGTELAKKFKVSRQVIVQDVALLRAEDRGILSTYRGYVLQKNTGREGSCIRVFSVDHTTEDTLDELQTIVDCGGRVLDVSVEHRLYGQIRADLIINNRLDAAEFTEQMARCTDQPIKALTGGCHYHTVAAPSERNLDRIEEELKKKGYLMKKEERL</sequence>
<dbReference type="Pfam" id="PF08279">
    <property type="entry name" value="HTH_11"/>
    <property type="match status" value="1"/>
</dbReference>
<dbReference type="RefSeq" id="WP_390470458.1">
    <property type="nucleotide sequence ID" value="NZ_BAABXL010000001.1"/>
</dbReference>
<name>A0ABQ0B098_9FIRM</name>
<keyword evidence="4" id="KW-1185">Reference proteome</keyword>
<dbReference type="InterPro" id="IPR004173">
    <property type="entry name" value="3H_domain"/>
</dbReference>
<dbReference type="PANTHER" id="PTHR40068:SF1">
    <property type="entry name" value="TRANSCRIPTION REPRESSOR NIAR-RELATED"/>
    <property type="match status" value="1"/>
</dbReference>
<dbReference type="InterPro" id="IPR026043">
    <property type="entry name" value="NadR"/>
</dbReference>
<evidence type="ECO:0000259" key="2">
    <source>
        <dbReference type="Pfam" id="PF08279"/>
    </source>
</evidence>
<accession>A0ABQ0B098</accession>
<gene>
    <name evidence="3" type="ORF">F130042H8_27620</name>
</gene>
<dbReference type="InterPro" id="IPR036390">
    <property type="entry name" value="WH_DNA-bd_sf"/>
</dbReference>
<evidence type="ECO:0000259" key="1">
    <source>
        <dbReference type="Pfam" id="PF02829"/>
    </source>
</evidence>
<organism evidence="3 4">
    <name type="scientific">Enterocloster alcoholdehydrogenati</name>
    <dbReference type="NCBI Taxonomy" id="2547410"/>
    <lineage>
        <taxon>Bacteria</taxon>
        <taxon>Bacillati</taxon>
        <taxon>Bacillota</taxon>
        <taxon>Clostridia</taxon>
        <taxon>Lachnospirales</taxon>
        <taxon>Lachnospiraceae</taxon>
        <taxon>Enterocloster</taxon>
    </lineage>
</organism>
<proteinExistence type="predicted"/>
<reference evidence="3 4" key="1">
    <citation type="submission" date="2024-04" db="EMBL/GenBank/DDBJ databases">
        <title>Defined microbial consortia suppress multidrug-resistant proinflammatory Enterobacteriaceae via ecological control.</title>
        <authorList>
            <person name="Furuichi M."/>
            <person name="Kawaguchi T."/>
            <person name="Pust M."/>
            <person name="Yasuma K."/>
            <person name="Plichta D."/>
            <person name="Hasegawa N."/>
            <person name="Ohya T."/>
            <person name="Bhattarai S."/>
            <person name="Sasajima S."/>
            <person name="Aoto Y."/>
            <person name="Tuganbaev T."/>
            <person name="Yaginuma M."/>
            <person name="Ueda M."/>
            <person name="Okahashi N."/>
            <person name="Amafuji K."/>
            <person name="Kiridooshi Y."/>
            <person name="Sugita K."/>
            <person name="Strazar M."/>
            <person name="Skelly A."/>
            <person name="Suda W."/>
            <person name="Hattori M."/>
            <person name="Nakamoto N."/>
            <person name="Caballero S."/>
            <person name="Norman J."/>
            <person name="Olle B."/>
            <person name="Tanoue T."/>
            <person name="Arita M."/>
            <person name="Bucci V."/>
            <person name="Atarashi K."/>
            <person name="Xavier R."/>
            <person name="Honda K."/>
        </authorList>
    </citation>
    <scope>NUCLEOTIDE SEQUENCE [LARGE SCALE GENOMIC DNA]</scope>
    <source>
        <strain evidence="4">f13</strain>
    </source>
</reference>
<feature type="domain" description="3H" evidence="1">
    <location>
        <begin position="76"/>
        <end position="171"/>
    </location>
</feature>
<dbReference type="Gene3D" id="3.30.1340.20">
    <property type="entry name" value="3H domain"/>
    <property type="match status" value="1"/>
</dbReference>
<dbReference type="InterPro" id="IPR036388">
    <property type="entry name" value="WH-like_DNA-bd_sf"/>
</dbReference>
<dbReference type="SUPFAM" id="SSF46785">
    <property type="entry name" value="Winged helix' DNA-binding domain"/>
    <property type="match status" value="1"/>
</dbReference>
<dbReference type="Proteomes" id="UP001600894">
    <property type="component" value="Unassembled WGS sequence"/>
</dbReference>
<feature type="domain" description="Helix-turn-helix type 11" evidence="2">
    <location>
        <begin position="7"/>
        <end position="59"/>
    </location>
</feature>
<dbReference type="SUPFAM" id="SSF75500">
    <property type="entry name" value="Putative transcriptional regulator TM1602, C-terminal domain"/>
    <property type="match status" value="1"/>
</dbReference>